<feature type="transmembrane region" description="Helical" evidence="1">
    <location>
        <begin position="401"/>
        <end position="424"/>
    </location>
</feature>
<evidence type="ECO:0000313" key="2">
    <source>
        <dbReference type="EMBL" id="CAB4862656.1"/>
    </source>
</evidence>
<feature type="transmembrane region" description="Helical" evidence="1">
    <location>
        <begin position="205"/>
        <end position="222"/>
    </location>
</feature>
<accession>A0A6J7CXF8</accession>
<proteinExistence type="predicted"/>
<gene>
    <name evidence="2" type="ORF">UFOPK3376_00356</name>
</gene>
<organism evidence="2">
    <name type="scientific">freshwater metagenome</name>
    <dbReference type="NCBI Taxonomy" id="449393"/>
    <lineage>
        <taxon>unclassified sequences</taxon>
        <taxon>metagenomes</taxon>
        <taxon>ecological metagenomes</taxon>
    </lineage>
</organism>
<name>A0A6J7CXF8_9ZZZZ</name>
<evidence type="ECO:0000256" key="1">
    <source>
        <dbReference type="SAM" id="Phobius"/>
    </source>
</evidence>
<dbReference type="EMBL" id="CAFBLP010000005">
    <property type="protein sequence ID" value="CAB4862656.1"/>
    <property type="molecule type" value="Genomic_DNA"/>
</dbReference>
<keyword evidence="1" id="KW-0812">Transmembrane</keyword>
<feature type="transmembrane region" description="Helical" evidence="1">
    <location>
        <begin position="40"/>
        <end position="58"/>
    </location>
</feature>
<keyword evidence="1" id="KW-1133">Transmembrane helix</keyword>
<feature type="transmembrane region" description="Helical" evidence="1">
    <location>
        <begin position="70"/>
        <end position="90"/>
    </location>
</feature>
<feature type="transmembrane region" description="Helical" evidence="1">
    <location>
        <begin position="279"/>
        <end position="301"/>
    </location>
</feature>
<dbReference type="AlphaFoldDB" id="A0A6J7CXF8"/>
<keyword evidence="1" id="KW-0472">Membrane</keyword>
<feature type="transmembrane region" description="Helical" evidence="1">
    <location>
        <begin position="369"/>
        <end position="389"/>
    </location>
</feature>
<feature type="transmembrane region" description="Helical" evidence="1">
    <location>
        <begin position="250"/>
        <end position="267"/>
    </location>
</feature>
<feature type="transmembrane region" description="Helical" evidence="1">
    <location>
        <begin position="16"/>
        <end position="34"/>
    </location>
</feature>
<reference evidence="2" key="1">
    <citation type="submission" date="2020-05" db="EMBL/GenBank/DDBJ databases">
        <authorList>
            <person name="Chiriac C."/>
            <person name="Salcher M."/>
            <person name="Ghai R."/>
            <person name="Kavagutti S V."/>
        </authorList>
    </citation>
    <scope>NUCLEOTIDE SEQUENCE</scope>
</reference>
<feature type="transmembrane region" description="Helical" evidence="1">
    <location>
        <begin position="183"/>
        <end position="199"/>
    </location>
</feature>
<sequence>MAFEKRRLIVSTPAERTVIGLAAAYVLALGWAMVNVGYDLWGAFVLLPLLLLSLLVAVRRLFSGDLAHLYRIGVVGLGAKFVVVFVRYFVAFQSYAGFSDSGEYDKNAKILAAGLRSGARSPTALIPRGTGTRFITNVTASIYTVFGASRLAGFFVFASMAYVGALLFVKAGILAVPGLSHKRYAALVLLTPSILYWPASIGKESWIMLFLGITTFGVARLLTGRWGLGSFALLGVGLLGVGLVRPHFSGMWIGAFLVALIAGLFTHRSDRGAGGRFGSIALILIGLAALFAVGGATVRFLDQRGATVDSTAGVTTQISLLFDSATQRTDEGRSVFKIVTIDSPLDWPSAIVRTDTRPLLNEARSFAELIPATEMTALLLIAIVSWRRVRATFRVMRRSPYVVFALTVLVAFGLAFASVGNLGILSRQRSLIMPLFVLPLAFPQWVSQRAVRPRADAGRAGPVREASRPGTLMGI</sequence>
<feature type="transmembrane region" description="Helical" evidence="1">
    <location>
        <begin position="151"/>
        <end position="176"/>
    </location>
</feature>
<feature type="transmembrane region" description="Helical" evidence="1">
    <location>
        <begin position="227"/>
        <end position="244"/>
    </location>
</feature>
<protein>
    <submittedName>
        <fullName evidence="2">Unannotated protein</fullName>
    </submittedName>
</protein>